<protein>
    <submittedName>
        <fullName evidence="2">Uncharacterized protein</fullName>
    </submittedName>
</protein>
<organism evidence="2 3">
    <name type="scientific">Tothia fuscella</name>
    <dbReference type="NCBI Taxonomy" id="1048955"/>
    <lineage>
        <taxon>Eukaryota</taxon>
        <taxon>Fungi</taxon>
        <taxon>Dikarya</taxon>
        <taxon>Ascomycota</taxon>
        <taxon>Pezizomycotina</taxon>
        <taxon>Dothideomycetes</taxon>
        <taxon>Pleosporomycetidae</taxon>
        <taxon>Venturiales</taxon>
        <taxon>Cylindrosympodiaceae</taxon>
        <taxon>Tothia</taxon>
    </lineage>
</organism>
<name>A0A9P4NQ09_9PEZI</name>
<evidence type="ECO:0000256" key="1">
    <source>
        <dbReference type="SAM" id="SignalP"/>
    </source>
</evidence>
<dbReference type="Proteomes" id="UP000800235">
    <property type="component" value="Unassembled WGS sequence"/>
</dbReference>
<dbReference type="OrthoDB" id="3478295at2759"/>
<proteinExistence type="predicted"/>
<feature type="chain" id="PRO_5040174959" evidence="1">
    <location>
        <begin position="28"/>
        <end position="262"/>
    </location>
</feature>
<keyword evidence="1" id="KW-0732">Signal</keyword>
<accession>A0A9P4NQ09</accession>
<sequence length="262" mass="30706">MHSFHFLQSLTVILVNFLVLLPILTLAAPPVNPQRATTLDKIDKSIHMQPYTWEQINDEEWVRSQMLRKPKPGKCIFYTTSLSQAAQEWVKPGPDKHVCINGFSETIWELWPAIFYVDAQEDWNPFRDIMNVPLAVRRNTKEYVKTPMRMYFKLMSKVLASECSREAAVMTLDLDDIPTDGIWAEAERPELMGSTKPDAVSMIWVFDPKELRVQLMWNRIDGWKSGFSETGKRRRKSVRRWSNDDSQSVSTLLRRRQRTRWS</sequence>
<dbReference type="EMBL" id="MU007042">
    <property type="protein sequence ID" value="KAF2429955.1"/>
    <property type="molecule type" value="Genomic_DNA"/>
</dbReference>
<comment type="caution">
    <text evidence="2">The sequence shown here is derived from an EMBL/GenBank/DDBJ whole genome shotgun (WGS) entry which is preliminary data.</text>
</comment>
<keyword evidence="3" id="KW-1185">Reference proteome</keyword>
<evidence type="ECO:0000313" key="2">
    <source>
        <dbReference type="EMBL" id="KAF2429955.1"/>
    </source>
</evidence>
<evidence type="ECO:0000313" key="3">
    <source>
        <dbReference type="Proteomes" id="UP000800235"/>
    </source>
</evidence>
<feature type="signal peptide" evidence="1">
    <location>
        <begin position="1"/>
        <end position="27"/>
    </location>
</feature>
<gene>
    <name evidence="2" type="ORF">EJ08DRAFT_679478</name>
</gene>
<reference evidence="2" key="1">
    <citation type="journal article" date="2020" name="Stud. Mycol.">
        <title>101 Dothideomycetes genomes: a test case for predicting lifestyles and emergence of pathogens.</title>
        <authorList>
            <person name="Haridas S."/>
            <person name="Albert R."/>
            <person name="Binder M."/>
            <person name="Bloem J."/>
            <person name="Labutti K."/>
            <person name="Salamov A."/>
            <person name="Andreopoulos B."/>
            <person name="Baker S."/>
            <person name="Barry K."/>
            <person name="Bills G."/>
            <person name="Bluhm B."/>
            <person name="Cannon C."/>
            <person name="Castanera R."/>
            <person name="Culley D."/>
            <person name="Daum C."/>
            <person name="Ezra D."/>
            <person name="Gonzalez J."/>
            <person name="Henrissat B."/>
            <person name="Kuo A."/>
            <person name="Liang C."/>
            <person name="Lipzen A."/>
            <person name="Lutzoni F."/>
            <person name="Magnuson J."/>
            <person name="Mondo S."/>
            <person name="Nolan M."/>
            <person name="Ohm R."/>
            <person name="Pangilinan J."/>
            <person name="Park H.-J."/>
            <person name="Ramirez L."/>
            <person name="Alfaro M."/>
            <person name="Sun H."/>
            <person name="Tritt A."/>
            <person name="Yoshinaga Y."/>
            <person name="Zwiers L.-H."/>
            <person name="Turgeon B."/>
            <person name="Goodwin S."/>
            <person name="Spatafora J."/>
            <person name="Crous P."/>
            <person name="Grigoriev I."/>
        </authorList>
    </citation>
    <scope>NUCLEOTIDE SEQUENCE</scope>
    <source>
        <strain evidence="2">CBS 130266</strain>
    </source>
</reference>
<dbReference type="AlphaFoldDB" id="A0A9P4NQ09"/>